<name>A0ACC0KXK1_CHOFU</name>
<accession>A0ACC0KXK1</accession>
<evidence type="ECO:0000313" key="2">
    <source>
        <dbReference type="Proteomes" id="UP001064048"/>
    </source>
</evidence>
<sequence length="105" mass="11819">MGERVRNLKASTKDKTVWTPEVNKLLELKKQLAAAQAQPQAPPTSGDSVASLEKAIAEQEQRDSGGCYNTRTTRHRNPTKLTPAHNYPRFHPYFCCNCQICNKAY</sequence>
<keyword evidence="2" id="KW-1185">Reference proteome</keyword>
<gene>
    <name evidence="1" type="ORF">MSG28_014877</name>
</gene>
<reference evidence="1 2" key="1">
    <citation type="journal article" date="2022" name="Genome Biol. Evol.">
        <title>The Spruce Budworm Genome: Reconstructing the Evolutionary History of Antifreeze Proteins.</title>
        <authorList>
            <person name="Beliveau C."/>
            <person name="Gagne P."/>
            <person name="Picq S."/>
            <person name="Vernygora O."/>
            <person name="Keeling C.I."/>
            <person name="Pinkney K."/>
            <person name="Doucet D."/>
            <person name="Wen F."/>
            <person name="Johnston J.S."/>
            <person name="Maaroufi H."/>
            <person name="Boyle B."/>
            <person name="Laroche J."/>
            <person name="Dewar K."/>
            <person name="Juretic N."/>
            <person name="Blackburn G."/>
            <person name="Nisole A."/>
            <person name="Brunet B."/>
            <person name="Brandao M."/>
            <person name="Lumley L."/>
            <person name="Duan J."/>
            <person name="Quan G."/>
            <person name="Lucarotti C.J."/>
            <person name="Roe A.D."/>
            <person name="Sperling F.A.H."/>
            <person name="Levesque R.C."/>
            <person name="Cusson M."/>
        </authorList>
    </citation>
    <scope>NUCLEOTIDE SEQUENCE [LARGE SCALE GENOMIC DNA]</scope>
    <source>
        <strain evidence="1">Glfc:IPQL:Cfum</strain>
    </source>
</reference>
<evidence type="ECO:0000313" key="1">
    <source>
        <dbReference type="EMBL" id="KAI8441228.1"/>
    </source>
</evidence>
<dbReference type="Proteomes" id="UP001064048">
    <property type="component" value="Chromosome 27"/>
</dbReference>
<proteinExistence type="predicted"/>
<organism evidence="1 2">
    <name type="scientific">Choristoneura fumiferana</name>
    <name type="common">Spruce budworm moth</name>
    <name type="synonym">Archips fumiferana</name>
    <dbReference type="NCBI Taxonomy" id="7141"/>
    <lineage>
        <taxon>Eukaryota</taxon>
        <taxon>Metazoa</taxon>
        <taxon>Ecdysozoa</taxon>
        <taxon>Arthropoda</taxon>
        <taxon>Hexapoda</taxon>
        <taxon>Insecta</taxon>
        <taxon>Pterygota</taxon>
        <taxon>Neoptera</taxon>
        <taxon>Endopterygota</taxon>
        <taxon>Lepidoptera</taxon>
        <taxon>Glossata</taxon>
        <taxon>Ditrysia</taxon>
        <taxon>Tortricoidea</taxon>
        <taxon>Tortricidae</taxon>
        <taxon>Tortricinae</taxon>
        <taxon>Choristoneura</taxon>
    </lineage>
</organism>
<dbReference type="EMBL" id="CM046127">
    <property type="protein sequence ID" value="KAI8441228.1"/>
    <property type="molecule type" value="Genomic_DNA"/>
</dbReference>
<protein>
    <submittedName>
        <fullName evidence="1">Uncharacterized protein</fullName>
    </submittedName>
</protein>
<comment type="caution">
    <text evidence="1">The sequence shown here is derived from an EMBL/GenBank/DDBJ whole genome shotgun (WGS) entry which is preliminary data.</text>
</comment>